<dbReference type="SMART" id="SM00382">
    <property type="entry name" value="AAA"/>
    <property type="match status" value="1"/>
</dbReference>
<dbReference type="InterPro" id="IPR017911">
    <property type="entry name" value="MacB-like_ATP-bd"/>
</dbReference>
<evidence type="ECO:0000313" key="9">
    <source>
        <dbReference type="Proteomes" id="UP000502899"/>
    </source>
</evidence>
<keyword evidence="4 6" id="KW-0067">ATP-binding</keyword>
<dbReference type="RefSeq" id="WP_002837101.1">
    <property type="nucleotide sequence ID" value="NZ_CAMPWK010000011.1"/>
</dbReference>
<dbReference type="Proteomes" id="UP000502899">
    <property type="component" value="Chromosome"/>
</dbReference>
<gene>
    <name evidence="6" type="ORF">B9N56_07215</name>
    <name evidence="7" type="ORF">FOC70_09625</name>
</gene>
<dbReference type="Gene3D" id="3.40.50.300">
    <property type="entry name" value="P-loop containing nucleotide triphosphate hydrolases"/>
    <property type="match status" value="1"/>
</dbReference>
<evidence type="ECO:0000256" key="3">
    <source>
        <dbReference type="ARBA" id="ARBA00022741"/>
    </source>
</evidence>
<dbReference type="PROSITE" id="PS50893">
    <property type="entry name" value="ABC_TRANSPORTER_2"/>
    <property type="match status" value="1"/>
</dbReference>
<keyword evidence="2" id="KW-0813">Transport</keyword>
<dbReference type="PANTHER" id="PTHR42798">
    <property type="entry name" value="LIPOPROTEIN-RELEASING SYSTEM ATP-BINDING PROTEIN LOLD"/>
    <property type="match status" value="1"/>
</dbReference>
<dbReference type="GO" id="GO:0016887">
    <property type="term" value="F:ATP hydrolysis activity"/>
    <property type="evidence" value="ECO:0007669"/>
    <property type="project" value="InterPro"/>
</dbReference>
<proteinExistence type="inferred from homology"/>
<dbReference type="InterPro" id="IPR003593">
    <property type="entry name" value="AAA+_ATPase"/>
</dbReference>
<dbReference type="CDD" id="cd03255">
    <property type="entry name" value="ABC_MJ0796_LolCDE_FtsE"/>
    <property type="match status" value="1"/>
</dbReference>
<evidence type="ECO:0000256" key="2">
    <source>
        <dbReference type="ARBA" id="ARBA00022448"/>
    </source>
</evidence>
<dbReference type="Proteomes" id="UP000215361">
    <property type="component" value="Unassembled WGS sequence"/>
</dbReference>
<organism evidence="6 8">
    <name type="scientific">Finegoldia magna</name>
    <name type="common">Peptostreptococcus magnus</name>
    <dbReference type="NCBI Taxonomy" id="1260"/>
    <lineage>
        <taxon>Bacteria</taxon>
        <taxon>Bacillati</taxon>
        <taxon>Bacillota</taxon>
        <taxon>Tissierellia</taxon>
        <taxon>Tissierellales</taxon>
        <taxon>Peptoniphilaceae</taxon>
        <taxon>Finegoldia</taxon>
    </lineage>
</organism>
<evidence type="ECO:0000313" key="7">
    <source>
        <dbReference type="EMBL" id="QKH80592.1"/>
    </source>
</evidence>
<dbReference type="InterPro" id="IPR003439">
    <property type="entry name" value="ABC_transporter-like_ATP-bd"/>
</dbReference>
<dbReference type="InterPro" id="IPR027417">
    <property type="entry name" value="P-loop_NTPase"/>
</dbReference>
<comment type="similarity">
    <text evidence="1">Belongs to the ABC transporter superfamily.</text>
</comment>
<dbReference type="PANTHER" id="PTHR42798:SF2">
    <property type="entry name" value="ABC TRANSPORTER ATP-BINDING PROTEIN MG467-RELATED"/>
    <property type="match status" value="1"/>
</dbReference>
<evidence type="ECO:0000256" key="1">
    <source>
        <dbReference type="ARBA" id="ARBA00005417"/>
    </source>
</evidence>
<reference evidence="8" key="2">
    <citation type="submission" date="2017-04" db="EMBL/GenBank/DDBJ databases">
        <title>Finegoldia magna isolated from orthopedic joint implant-associated infections.</title>
        <authorList>
            <person name="Bjorklund S."/>
            <person name="Bruggemann H."/>
            <person name="Jensen A."/>
            <person name="Hellmark B."/>
            <person name="Soderquist B."/>
        </authorList>
    </citation>
    <scope>NUCLEOTIDE SEQUENCE [LARGE SCALE GENOMIC DNA]</scope>
    <source>
        <strain evidence="8">08T492</strain>
    </source>
</reference>
<keyword evidence="3" id="KW-0547">Nucleotide-binding</keyword>
<reference evidence="7 9" key="3">
    <citation type="submission" date="2020-05" db="EMBL/GenBank/DDBJ databases">
        <title>FDA dAtabase for Regulatory Grade micrObial Sequences (FDA-ARGOS): Supporting development and validation of Infectious Disease Dx tests.</title>
        <authorList>
            <person name="Pederson C."/>
            <person name="Tallon L."/>
            <person name="Sadzewicz L."/>
            <person name="Zhao X."/>
            <person name="Vavikolanu K."/>
            <person name="Mehta A."/>
            <person name="Aluvathingal J."/>
            <person name="Nadendla S."/>
            <person name="Myers T."/>
            <person name="Yan Y."/>
            <person name="Sichtig H."/>
        </authorList>
    </citation>
    <scope>NUCLEOTIDE SEQUENCE [LARGE SCALE GENOMIC DNA]</scope>
    <source>
        <strain evidence="7 9">FDAARGOS_764</strain>
    </source>
</reference>
<reference evidence="6" key="1">
    <citation type="journal article" date="2017" name="J. Clin. Microbiol.">
        <title>Finegoldia magna Isolated from Orthopedic Joint Implant-Associated Infections.</title>
        <authorList>
            <person name="Soderquist B."/>
            <person name="Bjorklund S."/>
            <person name="Hellmark B."/>
            <person name="Jensen A."/>
            <person name="Bruggemann H."/>
        </authorList>
    </citation>
    <scope>NUCLEOTIDE SEQUENCE</scope>
    <source>
        <strain evidence="6">08T492</strain>
    </source>
</reference>
<evidence type="ECO:0000256" key="4">
    <source>
        <dbReference type="ARBA" id="ARBA00022840"/>
    </source>
</evidence>
<dbReference type="Pfam" id="PF00005">
    <property type="entry name" value="ABC_tran"/>
    <property type="match status" value="1"/>
</dbReference>
<name>A0A133MZJ5_FINMA</name>
<dbReference type="GO" id="GO:0005524">
    <property type="term" value="F:ATP binding"/>
    <property type="evidence" value="ECO:0007669"/>
    <property type="project" value="UniProtKB-KW"/>
</dbReference>
<accession>A0A133MZJ5</accession>
<feature type="domain" description="ABC transporter" evidence="5">
    <location>
        <begin position="2"/>
        <end position="231"/>
    </location>
</feature>
<protein>
    <submittedName>
        <fullName evidence="6">ABC transporter ATP-binding protein</fullName>
    </submittedName>
</protein>
<dbReference type="EMBL" id="NDYI01000021">
    <property type="protein sequence ID" value="OXZ36964.1"/>
    <property type="molecule type" value="Genomic_DNA"/>
</dbReference>
<dbReference type="AlphaFoldDB" id="A0A133MZJ5"/>
<evidence type="ECO:0000313" key="8">
    <source>
        <dbReference type="Proteomes" id="UP000215361"/>
    </source>
</evidence>
<dbReference type="EMBL" id="CP054000">
    <property type="protein sequence ID" value="QKH80592.1"/>
    <property type="molecule type" value="Genomic_DNA"/>
</dbReference>
<evidence type="ECO:0000259" key="5">
    <source>
        <dbReference type="PROSITE" id="PS50893"/>
    </source>
</evidence>
<dbReference type="SUPFAM" id="SSF52540">
    <property type="entry name" value="P-loop containing nucleoside triphosphate hydrolases"/>
    <property type="match status" value="1"/>
</dbReference>
<sequence>MIKVNNLHKSYSSGQESIEVLKGIDLEIKDGQIICVLGPSGSGKSTLLNILGGIETIDEGEVDVFDNKLESISKKELEKYRRNYVGFVFQFYNLVSNLNVLENIEVGKYLSNNPIDIDGLIDDLGLKEHIYKFPNEISGGQAQRTSIGRAIIKRPKLLICDEPTGALDYESAKDVLVLIEKLNKLYGSTIIIATHNTQISKMCDVILSIHNGSIKSIEENKEKISANEVTW</sequence>
<evidence type="ECO:0000313" key="6">
    <source>
        <dbReference type="EMBL" id="OXZ36964.1"/>
    </source>
</evidence>